<keyword evidence="1" id="KW-0175">Coiled coil</keyword>
<accession>A0ABQ6HDU0</accession>
<evidence type="ECO:0000256" key="1">
    <source>
        <dbReference type="SAM" id="Coils"/>
    </source>
</evidence>
<evidence type="ECO:0000313" key="3">
    <source>
        <dbReference type="Proteomes" id="UP001157134"/>
    </source>
</evidence>
<keyword evidence="3" id="KW-1185">Reference proteome</keyword>
<evidence type="ECO:0000313" key="2">
    <source>
        <dbReference type="EMBL" id="GLX84651.1"/>
    </source>
</evidence>
<gene>
    <name evidence="2" type="ORF">tloyanaT_09030</name>
</gene>
<dbReference type="EMBL" id="BSSV01000001">
    <property type="protein sequence ID" value="GLX84651.1"/>
    <property type="molecule type" value="Genomic_DNA"/>
</dbReference>
<feature type="coiled-coil region" evidence="1">
    <location>
        <begin position="5"/>
        <end position="41"/>
    </location>
</feature>
<dbReference type="Proteomes" id="UP001157134">
    <property type="component" value="Unassembled WGS sequence"/>
</dbReference>
<name>A0ABQ6HDU0_9GAMM</name>
<dbReference type="RefSeq" id="WP_284296245.1">
    <property type="nucleotide sequence ID" value="NZ_BSSV01000001.1"/>
</dbReference>
<reference evidence="2 3" key="1">
    <citation type="submission" date="2023-03" db="EMBL/GenBank/DDBJ databases">
        <title>Thalassotalea loyana LMG 22536T draft genome sequence.</title>
        <authorList>
            <person name="Sawabe T."/>
        </authorList>
    </citation>
    <scope>NUCLEOTIDE SEQUENCE [LARGE SCALE GENOMIC DNA]</scope>
    <source>
        <strain evidence="2 3">LMG 22536</strain>
    </source>
</reference>
<sequence length="95" mass="10840">MKSQIALLFEELQGLLEENKVEEANDKLVELDKAIRELFAEHQASDLPEDVVSLLTDVNHFFQKSSLKLADDAKTVQESLLKIKKADKVRKAYQL</sequence>
<comment type="caution">
    <text evidence="2">The sequence shown here is derived from an EMBL/GenBank/DDBJ whole genome shotgun (WGS) entry which is preliminary data.</text>
</comment>
<protein>
    <submittedName>
        <fullName evidence="2">Uncharacterized protein</fullName>
    </submittedName>
</protein>
<organism evidence="2 3">
    <name type="scientific">Thalassotalea loyana</name>
    <dbReference type="NCBI Taxonomy" id="280483"/>
    <lineage>
        <taxon>Bacteria</taxon>
        <taxon>Pseudomonadati</taxon>
        <taxon>Pseudomonadota</taxon>
        <taxon>Gammaproteobacteria</taxon>
        <taxon>Alteromonadales</taxon>
        <taxon>Colwelliaceae</taxon>
        <taxon>Thalassotalea</taxon>
    </lineage>
</organism>
<proteinExistence type="predicted"/>